<evidence type="ECO:0000313" key="3">
    <source>
        <dbReference type="Proteomes" id="UP001178288"/>
    </source>
</evidence>
<name>A0AA95SC57_9BACI</name>
<keyword evidence="1" id="KW-0812">Transmembrane</keyword>
<keyword evidence="1" id="KW-1133">Transmembrane helix</keyword>
<reference evidence="2" key="1">
    <citation type="submission" date="2023-05" db="EMBL/GenBank/DDBJ databases">
        <title>Comparative genomics of Bacillaceae isolates and their secondary metabolite potential.</title>
        <authorList>
            <person name="Song L."/>
            <person name="Nielsen L.J."/>
            <person name="Mohite O."/>
            <person name="Xu X."/>
            <person name="Weber T."/>
            <person name="Kovacs A.T."/>
        </authorList>
    </citation>
    <scope>NUCLEOTIDE SEQUENCE</scope>
    <source>
        <strain evidence="2">XLM17</strain>
    </source>
</reference>
<dbReference type="Proteomes" id="UP001178288">
    <property type="component" value="Chromosome"/>
</dbReference>
<sequence length="158" mass="18410">MIKRKPIIIAILFFLVIVIGLTAMIFIKNSTMTSKELPVQHIEQSNIDEAVIGKYISSNHEYWNDALCWGRSEKFSFAVFQNQYNEYQNNLTQIINGVENQDLKVDFLNAKELLEIANEKKDVKFLIRVHRIFHDLDVKYNGYAASDYFGVTQYGKKH</sequence>
<dbReference type="RefSeq" id="WP_066083907.1">
    <property type="nucleotide sequence ID" value="NZ_CP126114.1"/>
</dbReference>
<dbReference type="KEGG" id="nnv:QNH39_07070"/>
<accession>A0AA95SC57</accession>
<keyword evidence="3" id="KW-1185">Reference proteome</keyword>
<evidence type="ECO:0000256" key="1">
    <source>
        <dbReference type="SAM" id="Phobius"/>
    </source>
</evidence>
<evidence type="ECO:0000313" key="2">
    <source>
        <dbReference type="EMBL" id="WHY87582.1"/>
    </source>
</evidence>
<proteinExistence type="predicted"/>
<feature type="transmembrane region" description="Helical" evidence="1">
    <location>
        <begin position="7"/>
        <end position="27"/>
    </location>
</feature>
<protein>
    <submittedName>
        <fullName evidence="2">Uncharacterized protein</fullName>
    </submittedName>
</protein>
<organism evidence="2 3">
    <name type="scientific">Neobacillus novalis</name>
    <dbReference type="NCBI Taxonomy" id="220687"/>
    <lineage>
        <taxon>Bacteria</taxon>
        <taxon>Bacillati</taxon>
        <taxon>Bacillota</taxon>
        <taxon>Bacilli</taxon>
        <taxon>Bacillales</taxon>
        <taxon>Bacillaceae</taxon>
        <taxon>Neobacillus</taxon>
    </lineage>
</organism>
<keyword evidence="1" id="KW-0472">Membrane</keyword>
<dbReference type="AlphaFoldDB" id="A0AA95SC57"/>
<gene>
    <name evidence="2" type="ORF">QNH39_07070</name>
</gene>
<dbReference type="EMBL" id="CP126114">
    <property type="protein sequence ID" value="WHY87582.1"/>
    <property type="molecule type" value="Genomic_DNA"/>
</dbReference>